<evidence type="ECO:0000313" key="2">
    <source>
        <dbReference type="Proteomes" id="UP000247591"/>
    </source>
</evidence>
<protein>
    <submittedName>
        <fullName evidence="1">Uncharacterized protein</fullName>
    </submittedName>
</protein>
<accession>A0A318RBX5</accession>
<dbReference type="EMBL" id="QJSP01000020">
    <property type="protein sequence ID" value="PYE12756.1"/>
    <property type="molecule type" value="Genomic_DNA"/>
</dbReference>
<dbReference type="Proteomes" id="UP000247591">
    <property type="component" value="Unassembled WGS sequence"/>
</dbReference>
<gene>
    <name evidence="1" type="ORF">DFR67_12035</name>
</gene>
<comment type="caution">
    <text evidence="1">The sequence shown here is derived from an EMBL/GenBank/DDBJ whole genome shotgun (WGS) entry which is preliminary data.</text>
</comment>
<name>A0A318RBX5_WILLI</name>
<dbReference type="AlphaFoldDB" id="A0A318RBX5"/>
<proteinExistence type="predicted"/>
<organism evidence="1 2">
    <name type="scientific">Williamsia limnetica</name>
    <dbReference type="NCBI Taxonomy" id="882452"/>
    <lineage>
        <taxon>Bacteria</taxon>
        <taxon>Bacillati</taxon>
        <taxon>Actinomycetota</taxon>
        <taxon>Actinomycetes</taxon>
        <taxon>Mycobacteriales</taxon>
        <taxon>Nocardiaceae</taxon>
        <taxon>Williamsia</taxon>
    </lineage>
</organism>
<keyword evidence="2" id="KW-1185">Reference proteome</keyword>
<evidence type="ECO:0000313" key="1">
    <source>
        <dbReference type="EMBL" id="PYE12756.1"/>
    </source>
</evidence>
<reference evidence="1 2" key="1">
    <citation type="submission" date="2018-06" db="EMBL/GenBank/DDBJ databases">
        <title>Genomic Encyclopedia of Type Strains, Phase IV (KMG-IV): sequencing the most valuable type-strain genomes for metagenomic binning, comparative biology and taxonomic classification.</title>
        <authorList>
            <person name="Goeker M."/>
        </authorList>
    </citation>
    <scope>NUCLEOTIDE SEQUENCE [LARGE SCALE GENOMIC DNA]</scope>
    <source>
        <strain evidence="1 2">DSM 45521</strain>
    </source>
</reference>
<dbReference type="RefSeq" id="WP_211325159.1">
    <property type="nucleotide sequence ID" value="NZ_QJSP01000020.1"/>
</dbReference>
<sequence length="161" mass="17816">MKAVVMECCIRVCATPARFLAFRHDAERLASAAFSGRTRRSSATVDAGPRLLLRQWHMLNDLTRLGEPQCRELCLAFAGNPARVTPAKLEALSRDILATLDTSTVETSTETVPWILTLTTDVDAAYRRQMTDRHPTLHTSASTAPGDVTRFKTLATQEVMQ</sequence>